<name>A0ABT4I5Y4_9ACTO</name>
<dbReference type="Gene3D" id="1.10.1780.10">
    <property type="entry name" value="Clp, N-terminal domain"/>
    <property type="match status" value="2"/>
</dbReference>
<dbReference type="InterPro" id="IPR019587">
    <property type="entry name" value="Polyketide_cyclase/dehydratase"/>
</dbReference>
<gene>
    <name evidence="2" type="ORF">OHJ16_03725</name>
</gene>
<dbReference type="Pfam" id="PF10604">
    <property type="entry name" value="Polyketide_cyc2"/>
    <property type="match status" value="1"/>
</dbReference>
<keyword evidence="3" id="KW-1185">Reference proteome</keyword>
<feature type="domain" description="Clp R" evidence="1">
    <location>
        <begin position="12"/>
        <end position="64"/>
    </location>
</feature>
<organism evidence="2 3">
    <name type="scientific">Actinomyces israelii</name>
    <dbReference type="NCBI Taxonomy" id="1659"/>
    <lineage>
        <taxon>Bacteria</taxon>
        <taxon>Bacillati</taxon>
        <taxon>Actinomycetota</taxon>
        <taxon>Actinomycetes</taxon>
        <taxon>Actinomycetales</taxon>
        <taxon>Actinomycetaceae</taxon>
        <taxon>Actinomyces</taxon>
    </lineage>
</organism>
<dbReference type="InterPro" id="IPR036628">
    <property type="entry name" value="Clp_N_dom_sf"/>
</dbReference>
<proteinExistence type="predicted"/>
<dbReference type="SUPFAM" id="SSF81923">
    <property type="entry name" value="Double Clp-N motif"/>
    <property type="match status" value="1"/>
</dbReference>
<dbReference type="EMBL" id="JAPTMY010000005">
    <property type="protein sequence ID" value="MCZ0857153.1"/>
    <property type="molecule type" value="Genomic_DNA"/>
</dbReference>
<evidence type="ECO:0000313" key="2">
    <source>
        <dbReference type="EMBL" id="MCZ0857153.1"/>
    </source>
</evidence>
<evidence type="ECO:0000259" key="1">
    <source>
        <dbReference type="Pfam" id="PF02861"/>
    </source>
</evidence>
<dbReference type="InterPro" id="IPR023393">
    <property type="entry name" value="START-like_dom_sf"/>
</dbReference>
<dbReference type="Pfam" id="PF02861">
    <property type="entry name" value="Clp_N"/>
    <property type="match status" value="1"/>
</dbReference>
<comment type="caution">
    <text evidence="2">The sequence shown here is derived from an EMBL/GenBank/DDBJ whole genome shotgun (WGS) entry which is preliminary data.</text>
</comment>
<dbReference type="SUPFAM" id="SSF55961">
    <property type="entry name" value="Bet v1-like"/>
    <property type="match status" value="1"/>
</dbReference>
<reference evidence="2" key="1">
    <citation type="submission" date="2022-10" db="EMBL/GenBank/DDBJ databases">
        <title>Genome sequence of Actinomyces israelii ATCC 10048.</title>
        <authorList>
            <person name="Watt R.M."/>
            <person name="Tong W.M."/>
        </authorList>
    </citation>
    <scope>NUCLEOTIDE SEQUENCE</scope>
    <source>
        <strain evidence="2">ATCC 10048</strain>
    </source>
</reference>
<protein>
    <submittedName>
        <fullName evidence="2">SRPBCC family protein</fullName>
    </submittedName>
</protein>
<dbReference type="InterPro" id="IPR004176">
    <property type="entry name" value="Clp_R_N"/>
</dbReference>
<dbReference type="RefSeq" id="WP_268916791.1">
    <property type="nucleotide sequence ID" value="NZ_JAPTMY010000005.1"/>
</dbReference>
<evidence type="ECO:0000313" key="3">
    <source>
        <dbReference type="Proteomes" id="UP001072034"/>
    </source>
</evidence>
<dbReference type="Gene3D" id="3.30.530.20">
    <property type="match status" value="1"/>
</dbReference>
<accession>A0ABT4I5Y4</accession>
<sequence length="323" mass="34502">MPHINHYLTWVNATSSEAVRLRHRQIEPEHLLLGLIAQGGRAAAILGAHGVTLARARAAVDELADADLARVGIRLPEGLRPEPLAAGDLIAGPGAGEIPVSRAATEALDTAGRGPAGDPGIRVLLALTARTQSPAARLLTHCDVDVTAVRTQAEAARARPEPAPGRYRLTDEYASYGLDRELSQERFVSVPAADLAALLSDPAGLTRWAVPREELVELRADGAVQQAAGRCRTGRMRWRLEEAAPGRIVWSCTAASGPRDGEVCLVRDLALTRAPGGTRVRLTLAHRTWGRFGPVVYRASWRWIRLGAGQTLTGIARAGAEMP</sequence>
<dbReference type="Proteomes" id="UP001072034">
    <property type="component" value="Unassembled WGS sequence"/>
</dbReference>